<evidence type="ECO:0000256" key="3">
    <source>
        <dbReference type="PROSITE-ProRule" id="PRU10141"/>
    </source>
</evidence>
<comment type="caution">
    <text evidence="6">The sequence shown here is derived from an EMBL/GenBank/DDBJ whole genome shotgun (WGS) entry which is preliminary data.</text>
</comment>
<organism evidence="6 7">
    <name type="scientific">Marasmius tenuissimus</name>
    <dbReference type="NCBI Taxonomy" id="585030"/>
    <lineage>
        <taxon>Eukaryota</taxon>
        <taxon>Fungi</taxon>
        <taxon>Dikarya</taxon>
        <taxon>Basidiomycota</taxon>
        <taxon>Agaricomycotina</taxon>
        <taxon>Agaricomycetes</taxon>
        <taxon>Agaricomycetidae</taxon>
        <taxon>Agaricales</taxon>
        <taxon>Marasmiineae</taxon>
        <taxon>Marasmiaceae</taxon>
        <taxon>Marasmius</taxon>
    </lineage>
</organism>
<keyword evidence="2 3" id="KW-0067">ATP-binding</keyword>
<dbReference type="InterPro" id="IPR011009">
    <property type="entry name" value="Kinase-like_dom_sf"/>
</dbReference>
<keyword evidence="6" id="KW-0723">Serine/threonine-protein kinase</keyword>
<feature type="binding site" evidence="3">
    <location>
        <position position="116"/>
    </location>
    <ligand>
        <name>ATP</name>
        <dbReference type="ChEBI" id="CHEBI:30616"/>
    </ligand>
</feature>
<evidence type="ECO:0000259" key="5">
    <source>
        <dbReference type="PROSITE" id="PS50011"/>
    </source>
</evidence>
<dbReference type="PANTHER" id="PTHR44329">
    <property type="entry name" value="SERINE/THREONINE-PROTEIN KINASE TNNI3K-RELATED"/>
    <property type="match status" value="1"/>
</dbReference>
<gene>
    <name evidence="6" type="primary">FUN31_2</name>
    <name evidence="6" type="ORF">AAF712_014143</name>
</gene>
<evidence type="ECO:0000313" key="6">
    <source>
        <dbReference type="EMBL" id="KAL0059124.1"/>
    </source>
</evidence>
<dbReference type="SMART" id="SM00220">
    <property type="entry name" value="S_TKc"/>
    <property type="match status" value="1"/>
</dbReference>
<feature type="region of interest" description="Disordered" evidence="4">
    <location>
        <begin position="406"/>
        <end position="425"/>
    </location>
</feature>
<protein>
    <submittedName>
        <fullName evidence="6">Serine/threonine protein kinase</fullName>
    </submittedName>
</protein>
<accession>A0ABR2ZDQ5</accession>
<dbReference type="PROSITE" id="PS00108">
    <property type="entry name" value="PROTEIN_KINASE_ST"/>
    <property type="match status" value="1"/>
</dbReference>
<dbReference type="Pfam" id="PF00069">
    <property type="entry name" value="Pkinase"/>
    <property type="match status" value="1"/>
</dbReference>
<keyword evidence="6" id="KW-0808">Transferase</keyword>
<dbReference type="InterPro" id="IPR051681">
    <property type="entry name" value="Ser/Thr_Kinases-Pseudokinases"/>
</dbReference>
<dbReference type="InterPro" id="IPR008271">
    <property type="entry name" value="Ser/Thr_kinase_AS"/>
</dbReference>
<reference evidence="6 7" key="1">
    <citation type="submission" date="2024-05" db="EMBL/GenBank/DDBJ databases">
        <title>A draft genome resource for the thread blight pathogen Marasmius tenuissimus strain MS-2.</title>
        <authorList>
            <person name="Yulfo-Soto G.E."/>
            <person name="Baruah I.K."/>
            <person name="Amoako-Attah I."/>
            <person name="Bukari Y."/>
            <person name="Meinhardt L.W."/>
            <person name="Bailey B.A."/>
            <person name="Cohen S.P."/>
        </authorList>
    </citation>
    <scope>NUCLEOTIDE SEQUENCE [LARGE SCALE GENOMIC DNA]</scope>
    <source>
        <strain evidence="6 7">MS-2</strain>
    </source>
</reference>
<dbReference type="InterPro" id="IPR000719">
    <property type="entry name" value="Prot_kinase_dom"/>
</dbReference>
<dbReference type="InterPro" id="IPR017441">
    <property type="entry name" value="Protein_kinase_ATP_BS"/>
</dbReference>
<dbReference type="PANTHER" id="PTHR44329:SF291">
    <property type="entry name" value="PROTEIN KINASE DOMAIN-CONTAINING PROTEIN"/>
    <property type="match status" value="1"/>
</dbReference>
<keyword evidence="7" id="KW-1185">Reference proteome</keyword>
<sequence>MESKLTHLGFEVQQELRDLEDALKDSEKLQSLLTLEGDEAQRKLDLLHLLVGLPRANPARSLVQKVLSRLSRRTGRFPQYPVIRNLKRSAFIGCGAFADVWKGTTGDDGTVQLALKLPRGTQWERGDGDENDNWDYDQTLKYLKSISREARIWTQLKHANVLPFMGIYYLNDLRRDLCLISPYLAYGHLAKFIKTQPDRVNCHNILYDIALGVEYLHKEDIVHGDLKDVNILIRDDYRASICDFGLACSAVTHGLGPTTSCCGGTVWYAPPDVAQGLAPSSKESDIYSYGSVCYSVLRQLYNLPKTTARGEDPPPPSPVNLPDDKHSVWSLLHDCWRQEPSSRPTATDLVKRILATDAIIVNATPWSESLYSSLGDDVNPLPLFVHTSSSPESPEESTTHTIASFASPSDSVSLNPLLPGPPLPRSTLPDRIVFYPRSHEYPQRGSPEHHQEQQQVELQVAPIKHFQYWYSPAFIGQRMGGSTSFSTPPAFRVDPQVPLVRYPCPLCGQTFTDEDTRASKCIWDSSSNEAHSLIPSPRGDPQGS</sequence>
<evidence type="ECO:0000256" key="2">
    <source>
        <dbReference type="ARBA" id="ARBA00022840"/>
    </source>
</evidence>
<proteinExistence type="predicted"/>
<dbReference type="EMBL" id="JBBXMP010000247">
    <property type="protein sequence ID" value="KAL0059124.1"/>
    <property type="molecule type" value="Genomic_DNA"/>
</dbReference>
<dbReference type="SUPFAM" id="SSF56112">
    <property type="entry name" value="Protein kinase-like (PK-like)"/>
    <property type="match status" value="1"/>
</dbReference>
<keyword evidence="1 3" id="KW-0547">Nucleotide-binding</keyword>
<feature type="domain" description="Protein kinase" evidence="5">
    <location>
        <begin position="86"/>
        <end position="360"/>
    </location>
</feature>
<keyword evidence="6" id="KW-0418">Kinase</keyword>
<dbReference type="PROSITE" id="PS50011">
    <property type="entry name" value="PROTEIN_KINASE_DOM"/>
    <property type="match status" value="1"/>
</dbReference>
<dbReference type="PROSITE" id="PS00107">
    <property type="entry name" value="PROTEIN_KINASE_ATP"/>
    <property type="match status" value="1"/>
</dbReference>
<evidence type="ECO:0000313" key="7">
    <source>
        <dbReference type="Proteomes" id="UP001437256"/>
    </source>
</evidence>
<dbReference type="Proteomes" id="UP001437256">
    <property type="component" value="Unassembled WGS sequence"/>
</dbReference>
<dbReference type="CDD" id="cd00180">
    <property type="entry name" value="PKc"/>
    <property type="match status" value="1"/>
</dbReference>
<evidence type="ECO:0000256" key="4">
    <source>
        <dbReference type="SAM" id="MobiDB-lite"/>
    </source>
</evidence>
<dbReference type="Gene3D" id="1.10.510.10">
    <property type="entry name" value="Transferase(Phosphotransferase) domain 1"/>
    <property type="match status" value="1"/>
</dbReference>
<dbReference type="GO" id="GO:0004674">
    <property type="term" value="F:protein serine/threonine kinase activity"/>
    <property type="evidence" value="ECO:0007669"/>
    <property type="project" value="UniProtKB-KW"/>
</dbReference>
<name>A0ABR2ZDQ5_9AGAR</name>
<evidence type="ECO:0000256" key="1">
    <source>
        <dbReference type="ARBA" id="ARBA00022741"/>
    </source>
</evidence>